<dbReference type="InterPro" id="IPR002130">
    <property type="entry name" value="Cyclophilin-type_PPIase_dom"/>
</dbReference>
<proteinExistence type="predicted"/>
<dbReference type="KEGG" id="mng:MNEG_12941"/>
<dbReference type="OrthoDB" id="252722at2759"/>
<dbReference type="GO" id="GO:0009507">
    <property type="term" value="C:chloroplast"/>
    <property type="evidence" value="ECO:0007669"/>
    <property type="project" value="TreeGrafter"/>
</dbReference>
<gene>
    <name evidence="2" type="ORF">MNEG_12941</name>
</gene>
<dbReference type="PANTHER" id="PTHR47724:SF1">
    <property type="entry name" value="PEPTIDYL-PROLYL CIS-TRANS ISOMERASE CYP26-2, CHLOROPLASTIC"/>
    <property type="match status" value="1"/>
</dbReference>
<dbReference type="InterPro" id="IPR029000">
    <property type="entry name" value="Cyclophilin-like_dom_sf"/>
</dbReference>
<dbReference type="PROSITE" id="PS50072">
    <property type="entry name" value="CSA_PPIASE_2"/>
    <property type="match status" value="1"/>
</dbReference>
<dbReference type="PANTHER" id="PTHR47724">
    <property type="entry name" value="PEPTIDYL-PROLYL CIS-TRANS ISOMERASE CYP26-2, CHLOROPLASTIC"/>
    <property type="match status" value="1"/>
</dbReference>
<dbReference type="STRING" id="145388.A0A0D2MJ42"/>
<dbReference type="SUPFAM" id="SSF50891">
    <property type="entry name" value="Cyclophilin-like"/>
    <property type="match status" value="1"/>
</dbReference>
<evidence type="ECO:0000313" key="2">
    <source>
        <dbReference type="EMBL" id="KIY95020.1"/>
    </source>
</evidence>
<feature type="domain" description="PPIase cyclophilin-type" evidence="1">
    <location>
        <begin position="109"/>
        <end position="328"/>
    </location>
</feature>
<dbReference type="Pfam" id="PF00160">
    <property type="entry name" value="Pro_isomerase"/>
    <property type="match status" value="1"/>
</dbReference>
<dbReference type="AlphaFoldDB" id="A0A0D2MJ42"/>
<sequence length="329" mass="34240">MQPPRAVPATQLSSSTRTLRHAPFTAQRPHLRGPAPCSAAAPNRRVLIEGAVASALLLVAKPAYADDEGIAAALEVEAAPVEAPVAAAVEEVAPAPVASSSARTGQTVYLDVKLEGQKLGRITIELLPAVAPVGAQRFADLSEGKQGVGYRLARFDRVTEAFVRCEGVKSLSYSADGYSPIAGGDSTQALEEEMASPAALRHDAAGLVSIIVGLEKEREVTEKLVAIRGKLVTVQNVAGEAPNGSAFTITLGPAPELDATNLVVGRVVGGMDDVVAALASLPRAKPRDDWFDKPFFEAGKAIGDKRATVAEKGFNRPLKRAIVSSAGIV</sequence>
<dbReference type="InterPro" id="IPR044185">
    <property type="entry name" value="CYP26-2-like"/>
</dbReference>
<accession>A0A0D2MJ42</accession>
<protein>
    <recommendedName>
        <fullName evidence="1">PPIase cyclophilin-type domain-containing protein</fullName>
    </recommendedName>
</protein>
<name>A0A0D2MJ42_9CHLO</name>
<dbReference type="RefSeq" id="XP_013894040.1">
    <property type="nucleotide sequence ID" value="XM_014038586.1"/>
</dbReference>
<evidence type="ECO:0000259" key="1">
    <source>
        <dbReference type="PROSITE" id="PS50072"/>
    </source>
</evidence>
<evidence type="ECO:0000313" key="3">
    <source>
        <dbReference type="Proteomes" id="UP000054498"/>
    </source>
</evidence>
<dbReference type="EMBL" id="KK103748">
    <property type="protein sequence ID" value="KIY95020.1"/>
    <property type="molecule type" value="Genomic_DNA"/>
</dbReference>
<keyword evidence="3" id="KW-1185">Reference proteome</keyword>
<dbReference type="Proteomes" id="UP000054498">
    <property type="component" value="Unassembled WGS sequence"/>
</dbReference>
<organism evidence="2 3">
    <name type="scientific">Monoraphidium neglectum</name>
    <dbReference type="NCBI Taxonomy" id="145388"/>
    <lineage>
        <taxon>Eukaryota</taxon>
        <taxon>Viridiplantae</taxon>
        <taxon>Chlorophyta</taxon>
        <taxon>core chlorophytes</taxon>
        <taxon>Chlorophyceae</taxon>
        <taxon>CS clade</taxon>
        <taxon>Sphaeropleales</taxon>
        <taxon>Selenastraceae</taxon>
        <taxon>Monoraphidium</taxon>
    </lineage>
</organism>
<dbReference type="GeneID" id="25730354"/>
<reference evidence="2 3" key="1">
    <citation type="journal article" date="2013" name="BMC Genomics">
        <title>Reconstruction of the lipid metabolism for the microalga Monoraphidium neglectum from its genome sequence reveals characteristics suitable for biofuel production.</title>
        <authorList>
            <person name="Bogen C."/>
            <person name="Al-Dilaimi A."/>
            <person name="Albersmeier A."/>
            <person name="Wichmann J."/>
            <person name="Grundmann M."/>
            <person name="Rupp O."/>
            <person name="Lauersen K.J."/>
            <person name="Blifernez-Klassen O."/>
            <person name="Kalinowski J."/>
            <person name="Goesmann A."/>
            <person name="Mussgnug J.H."/>
            <person name="Kruse O."/>
        </authorList>
    </citation>
    <scope>NUCLEOTIDE SEQUENCE [LARGE SCALE GENOMIC DNA]</scope>
    <source>
        <strain evidence="2 3">SAG 48.87</strain>
    </source>
</reference>
<dbReference type="Gene3D" id="2.40.100.10">
    <property type="entry name" value="Cyclophilin-like"/>
    <property type="match status" value="1"/>
</dbReference>
<dbReference type="GO" id="GO:0003755">
    <property type="term" value="F:peptidyl-prolyl cis-trans isomerase activity"/>
    <property type="evidence" value="ECO:0007669"/>
    <property type="project" value="InterPro"/>
</dbReference>